<organism evidence="1 2">
    <name type="scientific">Sinanodonta woodiana</name>
    <name type="common">Chinese pond mussel</name>
    <name type="synonym">Anodonta woodiana</name>
    <dbReference type="NCBI Taxonomy" id="1069815"/>
    <lineage>
        <taxon>Eukaryota</taxon>
        <taxon>Metazoa</taxon>
        <taxon>Spiralia</taxon>
        <taxon>Lophotrochozoa</taxon>
        <taxon>Mollusca</taxon>
        <taxon>Bivalvia</taxon>
        <taxon>Autobranchia</taxon>
        <taxon>Heteroconchia</taxon>
        <taxon>Palaeoheterodonta</taxon>
        <taxon>Unionida</taxon>
        <taxon>Unionoidea</taxon>
        <taxon>Unionidae</taxon>
        <taxon>Unioninae</taxon>
        <taxon>Sinanodonta</taxon>
    </lineage>
</organism>
<reference evidence="1 2" key="1">
    <citation type="submission" date="2024-11" db="EMBL/GenBank/DDBJ databases">
        <title>Chromosome-level genome assembly of the freshwater bivalve Anodonta woodiana.</title>
        <authorList>
            <person name="Chen X."/>
        </authorList>
    </citation>
    <scope>NUCLEOTIDE SEQUENCE [LARGE SCALE GENOMIC DNA]</scope>
    <source>
        <strain evidence="1">MN2024</strain>
        <tissue evidence="1">Gills</tissue>
    </source>
</reference>
<name>A0ABD3WDN5_SINWO</name>
<gene>
    <name evidence="1" type="ORF">ACJMK2_039330</name>
</gene>
<comment type="caution">
    <text evidence="1">The sequence shown here is derived from an EMBL/GenBank/DDBJ whole genome shotgun (WGS) entry which is preliminary data.</text>
</comment>
<evidence type="ECO:0000313" key="2">
    <source>
        <dbReference type="Proteomes" id="UP001634394"/>
    </source>
</evidence>
<protein>
    <submittedName>
        <fullName evidence="1">Uncharacterized protein</fullName>
    </submittedName>
</protein>
<dbReference type="EMBL" id="JBJQND010000007">
    <property type="protein sequence ID" value="KAL3871323.1"/>
    <property type="molecule type" value="Genomic_DNA"/>
</dbReference>
<sequence length="90" mass="10788">MEARRFLTTAQTTFLQPSFYEEVITKMLAKFPFNDQTLKAFSYLNPEKRFVISVEDVLQQSYRLVIFTQEERPLHVFWVDMSSFHTLEET</sequence>
<accession>A0ABD3WDN5</accession>
<dbReference type="AlphaFoldDB" id="A0ABD3WDN5"/>
<keyword evidence="2" id="KW-1185">Reference proteome</keyword>
<proteinExistence type="predicted"/>
<evidence type="ECO:0000313" key="1">
    <source>
        <dbReference type="EMBL" id="KAL3871323.1"/>
    </source>
</evidence>
<dbReference type="Proteomes" id="UP001634394">
    <property type="component" value="Unassembled WGS sequence"/>
</dbReference>